<dbReference type="GeneID" id="54412481"/>
<evidence type="ECO:0000313" key="1">
    <source>
        <dbReference type="EMBL" id="KAF2126637.1"/>
    </source>
</evidence>
<dbReference type="AlphaFoldDB" id="A0A6A6A755"/>
<dbReference type="EMBL" id="ML977513">
    <property type="protein sequence ID" value="KAF2126637.1"/>
    <property type="molecule type" value="Genomic_DNA"/>
</dbReference>
<reference evidence="1" key="1">
    <citation type="journal article" date="2020" name="Stud. Mycol.">
        <title>101 Dothideomycetes genomes: a test case for predicting lifestyles and emergence of pathogens.</title>
        <authorList>
            <person name="Haridas S."/>
            <person name="Albert R."/>
            <person name="Binder M."/>
            <person name="Bloem J."/>
            <person name="Labutti K."/>
            <person name="Salamov A."/>
            <person name="Andreopoulos B."/>
            <person name="Baker S."/>
            <person name="Barry K."/>
            <person name="Bills G."/>
            <person name="Bluhm B."/>
            <person name="Cannon C."/>
            <person name="Castanera R."/>
            <person name="Culley D."/>
            <person name="Daum C."/>
            <person name="Ezra D."/>
            <person name="Gonzalez J."/>
            <person name="Henrissat B."/>
            <person name="Kuo A."/>
            <person name="Liang C."/>
            <person name="Lipzen A."/>
            <person name="Lutzoni F."/>
            <person name="Magnuson J."/>
            <person name="Mondo S."/>
            <person name="Nolan M."/>
            <person name="Ohm R."/>
            <person name="Pangilinan J."/>
            <person name="Park H.-J."/>
            <person name="Ramirez L."/>
            <person name="Alfaro M."/>
            <person name="Sun H."/>
            <person name="Tritt A."/>
            <person name="Yoshinaga Y."/>
            <person name="Zwiers L.-H."/>
            <person name="Turgeon B."/>
            <person name="Goodwin S."/>
            <person name="Spatafora J."/>
            <person name="Crous P."/>
            <person name="Grigoriev I."/>
        </authorList>
    </citation>
    <scope>NUCLEOTIDE SEQUENCE</scope>
    <source>
        <strain evidence="1">CBS 119687</strain>
    </source>
</reference>
<organism evidence="1 2">
    <name type="scientific">Dothidotthia symphoricarpi CBS 119687</name>
    <dbReference type="NCBI Taxonomy" id="1392245"/>
    <lineage>
        <taxon>Eukaryota</taxon>
        <taxon>Fungi</taxon>
        <taxon>Dikarya</taxon>
        <taxon>Ascomycota</taxon>
        <taxon>Pezizomycotina</taxon>
        <taxon>Dothideomycetes</taxon>
        <taxon>Pleosporomycetidae</taxon>
        <taxon>Pleosporales</taxon>
        <taxon>Dothidotthiaceae</taxon>
        <taxon>Dothidotthia</taxon>
    </lineage>
</organism>
<proteinExistence type="predicted"/>
<protein>
    <submittedName>
        <fullName evidence="1">Uncharacterized protein</fullName>
    </submittedName>
</protein>
<accession>A0A6A6A755</accession>
<gene>
    <name evidence="1" type="ORF">P153DRAFT_407833</name>
</gene>
<dbReference type="RefSeq" id="XP_033521029.1">
    <property type="nucleotide sequence ID" value="XM_033672049.1"/>
</dbReference>
<name>A0A6A6A755_9PLEO</name>
<keyword evidence="2" id="KW-1185">Reference proteome</keyword>
<dbReference type="Proteomes" id="UP000799771">
    <property type="component" value="Unassembled WGS sequence"/>
</dbReference>
<sequence length="166" mass="19113">MSDPRDGSQVKDSKLRLWKTQADHQEHLNFPLPRADTIPVGKSYTDTLNDLVMNLMNIETTFNNLCCLVRSKYADSIVMSQLFTINLVLLRFTDGNFCLRFEFLQKSIMGIERARREDALEGLRGVLEDRTLDMRGLRYHGVESFEKFSAKSIRVFCANTKVKIVS</sequence>
<evidence type="ECO:0000313" key="2">
    <source>
        <dbReference type="Proteomes" id="UP000799771"/>
    </source>
</evidence>